<evidence type="ECO:0000256" key="2">
    <source>
        <dbReference type="SAM" id="Phobius"/>
    </source>
</evidence>
<reference evidence="3 4" key="1">
    <citation type="submission" date="2016-06" db="EMBL/GenBank/DDBJ databases">
        <authorList>
            <person name="Kjaerup R.B."/>
            <person name="Dalgaard T.S."/>
            <person name="Juul-Madsen H.R."/>
        </authorList>
    </citation>
    <scope>NUCLEOTIDE SEQUENCE [LARGE SCALE GENOMIC DNA]</scope>
    <source>
        <strain evidence="3 4">Pb300</strain>
    </source>
</reference>
<keyword evidence="2" id="KW-0812">Transmembrane</keyword>
<keyword evidence="2" id="KW-1133">Transmembrane helix</keyword>
<dbReference type="Proteomes" id="UP000242814">
    <property type="component" value="Unassembled WGS sequence"/>
</dbReference>
<comment type="caution">
    <text evidence="3">The sequence shown here is derived from an EMBL/GenBank/DDBJ whole genome shotgun (WGS) entry which is preliminary data.</text>
</comment>
<evidence type="ECO:0000313" key="4">
    <source>
        <dbReference type="Proteomes" id="UP000242814"/>
    </source>
</evidence>
<dbReference type="VEuPathDB" id="FungiDB:PABG_04153"/>
<accession>A0A1D2J491</accession>
<name>A0A1D2J491_PARBR</name>
<proteinExistence type="predicted"/>
<keyword evidence="2" id="KW-0472">Membrane</keyword>
<feature type="transmembrane region" description="Helical" evidence="2">
    <location>
        <begin position="25"/>
        <end position="47"/>
    </location>
</feature>
<gene>
    <name evidence="3" type="ORF">ACO22_07581</name>
</gene>
<feature type="region of interest" description="Disordered" evidence="1">
    <location>
        <begin position="95"/>
        <end position="120"/>
    </location>
</feature>
<dbReference type="AlphaFoldDB" id="A0A1D2J491"/>
<evidence type="ECO:0000256" key="1">
    <source>
        <dbReference type="SAM" id="MobiDB-lite"/>
    </source>
</evidence>
<protein>
    <submittedName>
        <fullName evidence="3">Uncharacterized protein</fullName>
    </submittedName>
</protein>
<sequence>MNGNIAGPLLFHWKDAPVHRPGLRVLLGVFVATIAIVGIQVTNLMVLNRLQSKKRGRNGKAAVIVDQSMKTNHYALDGVWNAVFIDFTDHQNDEISRRTRAGGGKRSPGAANEVTVQAKG</sequence>
<organism evidence="3 4">
    <name type="scientific">Paracoccidioides brasiliensis</name>
    <dbReference type="NCBI Taxonomy" id="121759"/>
    <lineage>
        <taxon>Eukaryota</taxon>
        <taxon>Fungi</taxon>
        <taxon>Dikarya</taxon>
        <taxon>Ascomycota</taxon>
        <taxon>Pezizomycotina</taxon>
        <taxon>Eurotiomycetes</taxon>
        <taxon>Eurotiomycetidae</taxon>
        <taxon>Onygenales</taxon>
        <taxon>Ajellomycetaceae</taxon>
        <taxon>Paracoccidioides</taxon>
    </lineage>
</organism>
<dbReference type="EMBL" id="LZYO01000577">
    <property type="protein sequence ID" value="ODH13116.1"/>
    <property type="molecule type" value="Genomic_DNA"/>
</dbReference>
<evidence type="ECO:0000313" key="3">
    <source>
        <dbReference type="EMBL" id="ODH13116.1"/>
    </source>
</evidence>